<dbReference type="GO" id="GO:0044781">
    <property type="term" value="P:bacterial-type flagellum organization"/>
    <property type="evidence" value="ECO:0007669"/>
    <property type="project" value="InterPro"/>
</dbReference>
<accession>A0A2Y9C257</accession>
<evidence type="ECO:0000313" key="1">
    <source>
        <dbReference type="EMBL" id="PWJ16145.1"/>
    </source>
</evidence>
<dbReference type="AlphaFoldDB" id="A0A2Y9C257"/>
<name>A0A2Y9C257_9RHOB</name>
<dbReference type="EMBL" id="UETC01000009">
    <property type="protein sequence ID" value="SSA49132.1"/>
    <property type="molecule type" value="Genomic_DNA"/>
</dbReference>
<keyword evidence="3" id="KW-1185">Reference proteome</keyword>
<reference evidence="1 3" key="3">
    <citation type="submission" date="2018-03" db="EMBL/GenBank/DDBJ databases">
        <title>Genomic Encyclopedia of Archaeal and Bacterial Type Strains, Phase II (KMG-II): from individual species to whole genera.</title>
        <authorList>
            <person name="Goeker M."/>
        </authorList>
    </citation>
    <scope>NUCLEOTIDE SEQUENCE [LARGE SCALE GENOMIC DNA]</scope>
    <source>
        <strain evidence="1 3">DSM 25227</strain>
    </source>
</reference>
<keyword evidence="2" id="KW-0969">Cilium</keyword>
<dbReference type="InterPro" id="IPR010845">
    <property type="entry name" value="FlaF"/>
</dbReference>
<protein>
    <submittedName>
        <fullName evidence="2">Flagellar protein FlaF</fullName>
    </submittedName>
</protein>
<organism evidence="2 4">
    <name type="scientific">Jannaschia seohaensis</name>
    <dbReference type="NCBI Taxonomy" id="475081"/>
    <lineage>
        <taxon>Bacteria</taxon>
        <taxon>Pseudomonadati</taxon>
        <taxon>Pseudomonadota</taxon>
        <taxon>Alphaproteobacteria</taxon>
        <taxon>Rhodobacterales</taxon>
        <taxon>Roseobacteraceae</taxon>
        <taxon>Jannaschia</taxon>
    </lineage>
</organism>
<keyword evidence="2" id="KW-0966">Cell projection</keyword>
<evidence type="ECO:0000313" key="2">
    <source>
        <dbReference type="EMBL" id="SSA49132.1"/>
    </source>
</evidence>
<reference evidence="2" key="1">
    <citation type="submission" date="2016-10" db="EMBL/GenBank/DDBJ databases">
        <authorList>
            <person name="Cai Z."/>
        </authorList>
    </citation>
    <scope>NUCLEOTIDE SEQUENCE [LARGE SCALE GENOMIC DNA]</scope>
    <source>
        <strain evidence="2">DSM 25227</strain>
    </source>
</reference>
<dbReference type="RefSeq" id="WP_109565359.1">
    <property type="nucleotide sequence ID" value="NZ_QGDJ01000009.1"/>
</dbReference>
<dbReference type="Proteomes" id="UP000251571">
    <property type="component" value="Unassembled WGS sequence"/>
</dbReference>
<dbReference type="EMBL" id="QGDJ01000009">
    <property type="protein sequence ID" value="PWJ16145.1"/>
    <property type="molecule type" value="Genomic_DNA"/>
</dbReference>
<gene>
    <name evidence="1" type="ORF">BCF38_10929</name>
    <name evidence="2" type="ORF">SAMN05421539_10929</name>
</gene>
<proteinExistence type="predicted"/>
<evidence type="ECO:0000313" key="3">
    <source>
        <dbReference type="Proteomes" id="UP000245839"/>
    </source>
</evidence>
<keyword evidence="2" id="KW-0282">Flagellum</keyword>
<dbReference type="OrthoDB" id="9808944at2"/>
<sequence>MLSMLNAHFAAAEAYGALDARIVDPTRAEALVFARVTRRMEAMATDRSTSFAARVAVLHDNRRLWLAAAAAVADGANDLSDETRAALLSLASFVERQTSRLLRGEGDIAILCEINRRVAGGLSHGAR</sequence>
<evidence type="ECO:0000313" key="4">
    <source>
        <dbReference type="Proteomes" id="UP000251571"/>
    </source>
</evidence>
<dbReference type="Proteomes" id="UP000245839">
    <property type="component" value="Unassembled WGS sequence"/>
</dbReference>
<reference evidence="4" key="2">
    <citation type="submission" date="2016-10" db="EMBL/GenBank/DDBJ databases">
        <authorList>
            <person name="Varghese N."/>
            <person name="Submissions S."/>
        </authorList>
    </citation>
    <scope>NUCLEOTIDE SEQUENCE [LARGE SCALE GENOMIC DNA]</scope>
    <source>
        <strain evidence="4">DSM 25227</strain>
    </source>
</reference>
<dbReference type="Pfam" id="PF07309">
    <property type="entry name" value="FlaF"/>
    <property type="match status" value="1"/>
</dbReference>